<dbReference type="InterPro" id="IPR020630">
    <property type="entry name" value="THF_DH/CycHdrlase_cat_dom"/>
</dbReference>
<dbReference type="RefSeq" id="WP_202015490.1">
    <property type="nucleotide sequence ID" value="NZ_JAERRB010000014.1"/>
</dbReference>
<evidence type="ECO:0000256" key="7">
    <source>
        <dbReference type="ARBA" id="ARBA00023002"/>
    </source>
</evidence>
<dbReference type="PRINTS" id="PR00085">
    <property type="entry name" value="THFDHDRGNASE"/>
</dbReference>
<dbReference type="SUPFAM" id="SSF53223">
    <property type="entry name" value="Aminoacid dehydrogenase-like, N-terminal domain"/>
    <property type="match status" value="1"/>
</dbReference>
<reference evidence="14 15" key="1">
    <citation type="submission" date="2021-01" db="EMBL/GenBank/DDBJ databases">
        <title>Chryseolinea sp. Jin1 Genome sequencing and assembly.</title>
        <authorList>
            <person name="Kim I."/>
        </authorList>
    </citation>
    <scope>NUCLEOTIDE SEQUENCE [LARGE SCALE GENOMIC DNA]</scope>
    <source>
        <strain evidence="14 15">Jin1</strain>
    </source>
</reference>
<dbReference type="InterPro" id="IPR046346">
    <property type="entry name" value="Aminoacid_DH-like_N_sf"/>
</dbReference>
<evidence type="ECO:0000256" key="5">
    <source>
        <dbReference type="ARBA" id="ARBA00022801"/>
    </source>
</evidence>
<dbReference type="Proteomes" id="UP000613030">
    <property type="component" value="Unassembled WGS sequence"/>
</dbReference>
<dbReference type="PROSITE" id="PS00767">
    <property type="entry name" value="THF_DHG_CYH_2"/>
    <property type="match status" value="1"/>
</dbReference>
<keyword evidence="6 11" id="KW-0521">NADP</keyword>
<dbReference type="PANTHER" id="PTHR48099">
    <property type="entry name" value="C-1-TETRAHYDROFOLATE SYNTHASE, CYTOPLASMIC-RELATED"/>
    <property type="match status" value="1"/>
</dbReference>
<evidence type="ECO:0000313" key="15">
    <source>
        <dbReference type="Proteomes" id="UP000613030"/>
    </source>
</evidence>
<dbReference type="Gene3D" id="3.40.50.10860">
    <property type="entry name" value="Leucine Dehydrogenase, chain A, domain 1"/>
    <property type="match status" value="1"/>
</dbReference>
<comment type="caution">
    <text evidence="11">Lacks conserved residue(s) required for the propagation of feature annotation.</text>
</comment>
<evidence type="ECO:0000256" key="9">
    <source>
        <dbReference type="ARBA" id="ARBA00023167"/>
    </source>
</evidence>
<feature type="binding site" evidence="11">
    <location>
        <begin position="173"/>
        <end position="175"/>
    </location>
    <ligand>
        <name>NADP(+)</name>
        <dbReference type="ChEBI" id="CHEBI:58349"/>
    </ligand>
</feature>
<evidence type="ECO:0000256" key="10">
    <source>
        <dbReference type="ARBA" id="ARBA00023268"/>
    </source>
</evidence>
<accession>A0ABS1L0H7</accession>
<keyword evidence="8 11" id="KW-0368">Histidine biosynthesis</keyword>
<comment type="function">
    <text evidence="11">Catalyzes the oxidation of 5,10-methylenetetrahydrofolate to 5,10-methenyltetrahydrofolate and then the hydrolysis of 5,10-methenyltetrahydrofolate to 10-formyltetrahydrofolate.</text>
</comment>
<dbReference type="InterPro" id="IPR036291">
    <property type="entry name" value="NAD(P)-bd_dom_sf"/>
</dbReference>
<dbReference type="EC" id="3.5.4.9" evidence="11"/>
<dbReference type="InterPro" id="IPR020867">
    <property type="entry name" value="THF_DH/CycHdrlase_CS"/>
</dbReference>
<dbReference type="EC" id="1.5.1.5" evidence="11"/>
<evidence type="ECO:0000256" key="3">
    <source>
        <dbReference type="ARBA" id="ARBA00022605"/>
    </source>
</evidence>
<evidence type="ECO:0000259" key="13">
    <source>
        <dbReference type="Pfam" id="PF02882"/>
    </source>
</evidence>
<keyword evidence="2 11" id="KW-0554">One-carbon metabolism</keyword>
<sequence length="298" mass="32500">MTEELQTTTYTLIDGRKISTDIKNEIAEKVAERKQLGKKIPHLAIILVGDDGASQTYVDNKVKACKSVGFHYTMMRFADTINEERLMKHIDHVNNDDDVDGFIVQLPLPAHISVENITEKIRSDKDVDGFTNHNFGSIISKNPLLMPATPFGVMELLRRYNIPTEGKHAVVIGASRIAGAPLSMMLTEQGHSTVTICHKYTKDLATFTRAADILLVAVGKPGLVTADMVKPGAVVIDIGTTRVEGPEYPKGWAIKGDVDFNNVAPKASYITPVPGGVGPMTIASLLLNTLRATELRNP</sequence>
<comment type="caution">
    <text evidence="14">The sequence shown here is derived from an EMBL/GenBank/DDBJ whole genome shotgun (WGS) entry which is preliminary data.</text>
</comment>
<dbReference type="SUPFAM" id="SSF51735">
    <property type="entry name" value="NAD(P)-binding Rossmann-fold domains"/>
    <property type="match status" value="1"/>
</dbReference>
<evidence type="ECO:0000313" key="14">
    <source>
        <dbReference type="EMBL" id="MBL0745194.1"/>
    </source>
</evidence>
<evidence type="ECO:0000256" key="8">
    <source>
        <dbReference type="ARBA" id="ARBA00023102"/>
    </source>
</evidence>
<comment type="similarity">
    <text evidence="11">Belongs to the tetrahydrofolate dehydrogenase/cyclohydrolase family.</text>
</comment>
<keyword evidence="3 11" id="KW-0028">Amino-acid biosynthesis</keyword>
<organism evidence="14 15">
    <name type="scientific">Chryseolinea lacunae</name>
    <dbReference type="NCBI Taxonomy" id="2801331"/>
    <lineage>
        <taxon>Bacteria</taxon>
        <taxon>Pseudomonadati</taxon>
        <taxon>Bacteroidota</taxon>
        <taxon>Cytophagia</taxon>
        <taxon>Cytophagales</taxon>
        <taxon>Fulvivirgaceae</taxon>
        <taxon>Chryseolinea</taxon>
    </lineage>
</organism>
<comment type="catalytic activity">
    <reaction evidence="11">
        <text>(6R)-5,10-methenyltetrahydrofolate + H2O = (6R)-10-formyltetrahydrofolate + H(+)</text>
        <dbReference type="Rhea" id="RHEA:23700"/>
        <dbReference type="ChEBI" id="CHEBI:15377"/>
        <dbReference type="ChEBI" id="CHEBI:15378"/>
        <dbReference type="ChEBI" id="CHEBI:57455"/>
        <dbReference type="ChEBI" id="CHEBI:195366"/>
        <dbReference type="EC" id="3.5.4.9"/>
    </reaction>
</comment>
<keyword evidence="10 11" id="KW-0511">Multifunctional enzyme</keyword>
<dbReference type="InterPro" id="IPR000672">
    <property type="entry name" value="THF_DH/CycHdrlase"/>
</dbReference>
<comment type="subunit">
    <text evidence="11">Homodimer.</text>
</comment>
<evidence type="ECO:0000256" key="2">
    <source>
        <dbReference type="ARBA" id="ARBA00022563"/>
    </source>
</evidence>
<comment type="pathway">
    <text evidence="1 11">One-carbon metabolism; tetrahydrofolate interconversion.</text>
</comment>
<feature type="domain" description="Tetrahydrofolate dehydrogenase/cyclohydrolase NAD(P)-binding" evidence="13">
    <location>
        <begin position="147"/>
        <end position="294"/>
    </location>
</feature>
<dbReference type="Pfam" id="PF00763">
    <property type="entry name" value="THF_DHG_CYH"/>
    <property type="match status" value="1"/>
</dbReference>
<dbReference type="EMBL" id="JAERRB010000014">
    <property type="protein sequence ID" value="MBL0745194.1"/>
    <property type="molecule type" value="Genomic_DNA"/>
</dbReference>
<protein>
    <recommendedName>
        <fullName evidence="11">Bifunctional protein FolD</fullName>
    </recommendedName>
    <domain>
        <recommendedName>
            <fullName evidence="11">Methylenetetrahydrofolate dehydrogenase</fullName>
            <ecNumber evidence="11">1.5.1.5</ecNumber>
        </recommendedName>
    </domain>
    <domain>
        <recommendedName>
            <fullName evidence="11">Methenyltetrahydrofolate cyclohydrolase</fullName>
            <ecNumber evidence="11">3.5.4.9</ecNumber>
        </recommendedName>
    </domain>
</protein>
<keyword evidence="4 11" id="KW-0658">Purine biosynthesis</keyword>
<name>A0ABS1L0H7_9BACT</name>
<keyword evidence="5 11" id="KW-0378">Hydrolase</keyword>
<comment type="catalytic activity">
    <reaction evidence="11">
        <text>(6R)-5,10-methylene-5,6,7,8-tetrahydrofolate + NADP(+) = (6R)-5,10-methenyltetrahydrofolate + NADPH</text>
        <dbReference type="Rhea" id="RHEA:22812"/>
        <dbReference type="ChEBI" id="CHEBI:15636"/>
        <dbReference type="ChEBI" id="CHEBI:57455"/>
        <dbReference type="ChEBI" id="CHEBI:57783"/>
        <dbReference type="ChEBI" id="CHEBI:58349"/>
        <dbReference type="EC" id="1.5.1.5"/>
    </reaction>
</comment>
<keyword evidence="15" id="KW-1185">Reference proteome</keyword>
<evidence type="ECO:0000256" key="1">
    <source>
        <dbReference type="ARBA" id="ARBA00004777"/>
    </source>
</evidence>
<feature type="domain" description="Tetrahydrofolate dehydrogenase/cyclohydrolase catalytic" evidence="12">
    <location>
        <begin position="13"/>
        <end position="128"/>
    </location>
</feature>
<dbReference type="CDD" id="cd01080">
    <property type="entry name" value="NAD_bind_m-THF_DH_Cyclohyd"/>
    <property type="match status" value="1"/>
</dbReference>
<keyword evidence="7 11" id="KW-0560">Oxidoreductase</keyword>
<dbReference type="PANTHER" id="PTHR48099:SF5">
    <property type="entry name" value="C-1-TETRAHYDROFOLATE SYNTHASE, CYTOPLASMIC"/>
    <property type="match status" value="1"/>
</dbReference>
<evidence type="ECO:0000256" key="6">
    <source>
        <dbReference type="ARBA" id="ARBA00022857"/>
    </source>
</evidence>
<dbReference type="Gene3D" id="3.40.50.720">
    <property type="entry name" value="NAD(P)-binding Rossmann-like Domain"/>
    <property type="match status" value="1"/>
</dbReference>
<evidence type="ECO:0000259" key="12">
    <source>
        <dbReference type="Pfam" id="PF00763"/>
    </source>
</evidence>
<keyword evidence="9 11" id="KW-0486">Methionine biosynthesis</keyword>
<dbReference type="Pfam" id="PF02882">
    <property type="entry name" value="THF_DHG_CYH_C"/>
    <property type="match status" value="1"/>
</dbReference>
<evidence type="ECO:0000256" key="4">
    <source>
        <dbReference type="ARBA" id="ARBA00022755"/>
    </source>
</evidence>
<dbReference type="InterPro" id="IPR020631">
    <property type="entry name" value="THF_DH/CycHdrlase_NAD-bd_dom"/>
</dbReference>
<dbReference type="HAMAP" id="MF_01576">
    <property type="entry name" value="THF_DHG_CYH"/>
    <property type="match status" value="1"/>
</dbReference>
<evidence type="ECO:0000256" key="11">
    <source>
        <dbReference type="HAMAP-Rule" id="MF_01576"/>
    </source>
</evidence>
<proteinExistence type="inferred from homology"/>
<feature type="binding site" evidence="11">
    <location>
        <position position="240"/>
    </location>
    <ligand>
        <name>NADP(+)</name>
        <dbReference type="ChEBI" id="CHEBI:58349"/>
    </ligand>
</feature>
<gene>
    <name evidence="11" type="primary">folD</name>
    <name evidence="14" type="ORF">JI741_28445</name>
</gene>